<dbReference type="AlphaFoldDB" id="A0A420HJY8"/>
<evidence type="ECO:0000313" key="2">
    <source>
        <dbReference type="Proteomes" id="UP000285405"/>
    </source>
</evidence>
<dbReference type="Proteomes" id="UP000285405">
    <property type="component" value="Unassembled WGS sequence"/>
</dbReference>
<comment type="caution">
    <text evidence="1">The sequence shown here is derived from an EMBL/GenBank/DDBJ whole genome shotgun (WGS) entry which is preliminary data.</text>
</comment>
<reference evidence="1 2" key="1">
    <citation type="journal article" date="2018" name="BMC Genomics">
        <title>Comparative genome analyses reveal sequence features reflecting distinct modes of host-adaptation between dicot and monocot powdery mildew.</title>
        <authorList>
            <person name="Wu Y."/>
            <person name="Ma X."/>
            <person name="Pan Z."/>
            <person name="Kale S.D."/>
            <person name="Song Y."/>
            <person name="King H."/>
            <person name="Zhang Q."/>
            <person name="Presley C."/>
            <person name="Deng X."/>
            <person name="Wei C.I."/>
            <person name="Xiao S."/>
        </authorList>
    </citation>
    <scope>NUCLEOTIDE SEQUENCE [LARGE SCALE GENOMIC DNA]</scope>
    <source>
        <strain evidence="1">UCSC1</strain>
    </source>
</reference>
<gene>
    <name evidence="1" type="ORF">GcC1_187045</name>
</gene>
<dbReference type="EMBL" id="MCBR01018744">
    <property type="protein sequence ID" value="RKF57756.1"/>
    <property type="molecule type" value="Genomic_DNA"/>
</dbReference>
<sequence length="158" mass="17228">MLHSPANVNSWVCLDSGCTMSLIDRKFLSQQHPTARLSIMSTPMTVRGIGNHTYDASQLLEVDIFLSNGKGSAGHIKKQLLVVDCLPAKILLGVNIMSPEASYVDFESQILTLPHCSGIQVLILVKSAFPEEPVPIFSKQRIIIPPHSNALISISSNH</sequence>
<organism evidence="1 2">
    <name type="scientific">Golovinomyces cichoracearum</name>
    <dbReference type="NCBI Taxonomy" id="62708"/>
    <lineage>
        <taxon>Eukaryota</taxon>
        <taxon>Fungi</taxon>
        <taxon>Dikarya</taxon>
        <taxon>Ascomycota</taxon>
        <taxon>Pezizomycotina</taxon>
        <taxon>Leotiomycetes</taxon>
        <taxon>Erysiphales</taxon>
        <taxon>Erysiphaceae</taxon>
        <taxon>Golovinomyces</taxon>
    </lineage>
</organism>
<evidence type="ECO:0000313" key="1">
    <source>
        <dbReference type="EMBL" id="RKF57756.1"/>
    </source>
</evidence>
<dbReference type="OrthoDB" id="5423428at2759"/>
<name>A0A420HJY8_9PEZI</name>
<protein>
    <recommendedName>
        <fullName evidence="3">Peptidase A2 domain-containing protein</fullName>
    </recommendedName>
</protein>
<dbReference type="Gene3D" id="2.40.70.10">
    <property type="entry name" value="Acid Proteases"/>
    <property type="match status" value="1"/>
</dbReference>
<dbReference type="InterPro" id="IPR021109">
    <property type="entry name" value="Peptidase_aspartic_dom_sf"/>
</dbReference>
<proteinExistence type="predicted"/>
<evidence type="ECO:0008006" key="3">
    <source>
        <dbReference type="Google" id="ProtNLM"/>
    </source>
</evidence>
<accession>A0A420HJY8</accession>